<name>A0AAD1S3A0_PELCU</name>
<evidence type="ECO:0000313" key="2">
    <source>
        <dbReference type="Proteomes" id="UP001295444"/>
    </source>
</evidence>
<reference evidence="1" key="1">
    <citation type="submission" date="2022-03" db="EMBL/GenBank/DDBJ databases">
        <authorList>
            <person name="Alioto T."/>
            <person name="Alioto T."/>
            <person name="Gomez Garrido J."/>
        </authorList>
    </citation>
    <scope>NUCLEOTIDE SEQUENCE</scope>
</reference>
<protein>
    <submittedName>
        <fullName evidence="1">Uncharacterized protein</fullName>
    </submittedName>
</protein>
<organism evidence="1 2">
    <name type="scientific">Pelobates cultripes</name>
    <name type="common">Western spadefoot toad</name>
    <dbReference type="NCBI Taxonomy" id="61616"/>
    <lineage>
        <taxon>Eukaryota</taxon>
        <taxon>Metazoa</taxon>
        <taxon>Chordata</taxon>
        <taxon>Craniata</taxon>
        <taxon>Vertebrata</taxon>
        <taxon>Euteleostomi</taxon>
        <taxon>Amphibia</taxon>
        <taxon>Batrachia</taxon>
        <taxon>Anura</taxon>
        <taxon>Pelobatoidea</taxon>
        <taxon>Pelobatidae</taxon>
        <taxon>Pelobates</taxon>
    </lineage>
</organism>
<keyword evidence="2" id="KW-1185">Reference proteome</keyword>
<dbReference type="AlphaFoldDB" id="A0AAD1S3A0"/>
<proteinExistence type="predicted"/>
<feature type="non-terminal residue" evidence="1">
    <location>
        <position position="1"/>
    </location>
</feature>
<evidence type="ECO:0000313" key="1">
    <source>
        <dbReference type="EMBL" id="CAH2284183.1"/>
    </source>
</evidence>
<accession>A0AAD1S3A0</accession>
<dbReference type="EMBL" id="OW240915">
    <property type="protein sequence ID" value="CAH2284183.1"/>
    <property type="molecule type" value="Genomic_DNA"/>
</dbReference>
<dbReference type="Proteomes" id="UP001295444">
    <property type="component" value="Chromosome 04"/>
</dbReference>
<feature type="non-terminal residue" evidence="1">
    <location>
        <position position="102"/>
    </location>
</feature>
<sequence>FSQTLMRARFLRRRTSWGQSLPPLHPKRPRINPDESRNVKTTLAFDPNDLGYPRSTEWEPQEYIVQYLVIRVCKPPSWEGHNKLRAKCPRTIFPDMVAKTPE</sequence>
<gene>
    <name evidence="1" type="ORF">PECUL_23A000572</name>
</gene>